<keyword evidence="4" id="KW-1185">Reference proteome</keyword>
<evidence type="ECO:0000313" key="4">
    <source>
        <dbReference type="Proteomes" id="UP000280960"/>
    </source>
</evidence>
<gene>
    <name evidence="3" type="ORF">D2962_17080</name>
</gene>
<keyword evidence="1" id="KW-0472">Membrane</keyword>
<feature type="transmembrane region" description="Helical" evidence="1">
    <location>
        <begin position="102"/>
        <end position="120"/>
    </location>
</feature>
<dbReference type="RefSeq" id="WP_120766883.1">
    <property type="nucleotide sequence ID" value="NZ_CP033169.1"/>
</dbReference>
<feature type="transmembrane region" description="Helical" evidence="1">
    <location>
        <begin position="127"/>
        <end position="149"/>
    </location>
</feature>
<organism evidence="3 4">
    <name type="scientific">Biomaibacter acetigenes</name>
    <dbReference type="NCBI Taxonomy" id="2316383"/>
    <lineage>
        <taxon>Bacteria</taxon>
        <taxon>Bacillati</taxon>
        <taxon>Bacillota</taxon>
        <taxon>Clostridia</taxon>
        <taxon>Thermosediminibacterales</taxon>
        <taxon>Tepidanaerobacteraceae</taxon>
        <taxon>Biomaibacter</taxon>
    </lineage>
</organism>
<dbReference type="KEGG" id="bacg:D2962_17080"/>
<proteinExistence type="predicted"/>
<reference evidence="3 4" key="1">
    <citation type="submission" date="2018-10" db="EMBL/GenBank/DDBJ databases">
        <authorList>
            <person name="Zhang X."/>
        </authorList>
    </citation>
    <scope>NUCLEOTIDE SEQUENCE [LARGE SCALE GENOMIC DNA]</scope>
    <source>
        <strain evidence="3 4">SK-G1</strain>
    </source>
</reference>
<accession>A0A3G2R968</accession>
<feature type="transmembrane region" description="Helical" evidence="1">
    <location>
        <begin position="79"/>
        <end position="96"/>
    </location>
</feature>
<evidence type="ECO:0000313" key="3">
    <source>
        <dbReference type="EMBL" id="AYO32084.1"/>
    </source>
</evidence>
<feature type="transmembrane region" description="Helical" evidence="1">
    <location>
        <begin position="7"/>
        <end position="26"/>
    </location>
</feature>
<dbReference type="Proteomes" id="UP000280960">
    <property type="component" value="Chromosome"/>
</dbReference>
<feature type="domain" description="DUF1468" evidence="2">
    <location>
        <begin position="8"/>
        <end position="150"/>
    </location>
</feature>
<dbReference type="EMBL" id="CP033169">
    <property type="protein sequence ID" value="AYO32084.1"/>
    <property type="molecule type" value="Genomic_DNA"/>
</dbReference>
<name>A0A3G2R968_9FIRM</name>
<protein>
    <submittedName>
        <fullName evidence="3">Tripartite tricarboxylate transporter TctB family protein</fullName>
    </submittedName>
</protein>
<evidence type="ECO:0000256" key="1">
    <source>
        <dbReference type="SAM" id="Phobius"/>
    </source>
</evidence>
<feature type="transmembrane region" description="Helical" evidence="1">
    <location>
        <begin position="38"/>
        <end position="58"/>
    </location>
</feature>
<keyword evidence="1" id="KW-1133">Transmembrane helix</keyword>
<dbReference type="AlphaFoldDB" id="A0A3G2R968"/>
<dbReference type="InterPro" id="IPR009936">
    <property type="entry name" value="DUF1468"/>
</dbReference>
<evidence type="ECO:0000259" key="2">
    <source>
        <dbReference type="Pfam" id="PF07331"/>
    </source>
</evidence>
<sequence length="156" mass="17114">MTKNTMSGIISIILGVFYLIMTLRIPVLAVGDQVGPKLFPTIVAAIAIICGVGLLVAESRSKNKNEQKISWDIQGQKDVYVRIALTIVAGLIYGFILDPLGYILSTIIFMLMVMFIINSARRILENIGISVAFSVITYVVFATFLKLSLPRGILSF</sequence>
<dbReference type="Pfam" id="PF07331">
    <property type="entry name" value="TctB"/>
    <property type="match status" value="1"/>
</dbReference>
<keyword evidence="1" id="KW-0812">Transmembrane</keyword>